<dbReference type="AlphaFoldDB" id="A0A8C6IKS3"/>
<dbReference type="Ensembl" id="ENSMSIT00000047151.1">
    <property type="protein sequence ID" value="ENSMSIP00000037372.1"/>
    <property type="gene ID" value="ENSMSIG00000031143.1"/>
</dbReference>
<keyword evidence="14" id="KW-0832">Ubl conjugation</keyword>
<protein>
    <recommendedName>
        <fullName evidence="18">Receptor-interacting serine/threonine-protein kinase 3</fullName>
        <ecNumber evidence="4">2.7.11.1</ecNumber>
    </recommendedName>
    <alternativeName>
        <fullName evidence="19">RIP-like protein kinase 3</fullName>
    </alternativeName>
    <alternativeName>
        <fullName evidence="20">Receptor-interacting protein 3</fullName>
    </alternativeName>
</protein>
<evidence type="ECO:0000256" key="8">
    <source>
        <dbReference type="ARBA" id="ARBA00022590"/>
    </source>
</evidence>
<dbReference type="GO" id="GO:0097527">
    <property type="term" value="P:necroptotic signaling pathway"/>
    <property type="evidence" value="ECO:0007669"/>
    <property type="project" value="Ensembl"/>
</dbReference>
<evidence type="ECO:0000256" key="23">
    <source>
        <dbReference type="SAM" id="MobiDB-lite"/>
    </source>
</evidence>
<dbReference type="GO" id="GO:0060545">
    <property type="term" value="P:positive regulation of necroptotic process"/>
    <property type="evidence" value="ECO:0007669"/>
    <property type="project" value="Ensembl"/>
</dbReference>
<keyword evidence="26" id="KW-1185">Reference proteome</keyword>
<dbReference type="InterPro" id="IPR017441">
    <property type="entry name" value="Protein_kinase_ATP_BS"/>
</dbReference>
<evidence type="ECO:0000256" key="5">
    <source>
        <dbReference type="ARBA" id="ARBA00022490"/>
    </source>
</evidence>
<dbReference type="PROSITE" id="PS00107">
    <property type="entry name" value="PROTEIN_KINASE_ATP"/>
    <property type="match status" value="1"/>
</dbReference>
<comment type="catalytic activity">
    <reaction evidence="16">
        <text>L-threonyl-[protein] + ATP = O-phospho-L-threonyl-[protein] + ADP + H(+)</text>
        <dbReference type="Rhea" id="RHEA:46608"/>
        <dbReference type="Rhea" id="RHEA-COMP:11060"/>
        <dbReference type="Rhea" id="RHEA-COMP:11605"/>
        <dbReference type="ChEBI" id="CHEBI:15378"/>
        <dbReference type="ChEBI" id="CHEBI:30013"/>
        <dbReference type="ChEBI" id="CHEBI:30616"/>
        <dbReference type="ChEBI" id="CHEBI:61977"/>
        <dbReference type="ChEBI" id="CHEBI:456216"/>
        <dbReference type="EC" id="2.7.11.1"/>
    </reaction>
</comment>
<dbReference type="GO" id="GO:0043029">
    <property type="term" value="P:T cell homeostasis"/>
    <property type="evidence" value="ECO:0007669"/>
    <property type="project" value="Ensembl"/>
</dbReference>
<dbReference type="Pfam" id="PF00069">
    <property type="entry name" value="Pkinase"/>
    <property type="match status" value="1"/>
</dbReference>
<dbReference type="Pfam" id="PF12721">
    <property type="entry name" value="RHIM"/>
    <property type="match status" value="1"/>
</dbReference>
<dbReference type="InterPro" id="IPR051681">
    <property type="entry name" value="Ser/Thr_Kinases-Pseudokinases"/>
</dbReference>
<dbReference type="EC" id="2.7.11.1" evidence="4"/>
<evidence type="ECO:0000256" key="14">
    <source>
        <dbReference type="ARBA" id="ARBA00022843"/>
    </source>
</evidence>
<evidence type="ECO:0000256" key="11">
    <source>
        <dbReference type="ARBA" id="ARBA00022741"/>
    </source>
</evidence>
<comment type="catalytic activity">
    <reaction evidence="17">
        <text>L-seryl-[protein] + ATP = O-phospho-L-seryl-[protein] + ADP + H(+)</text>
        <dbReference type="Rhea" id="RHEA:17989"/>
        <dbReference type="Rhea" id="RHEA-COMP:9863"/>
        <dbReference type="Rhea" id="RHEA-COMP:11604"/>
        <dbReference type="ChEBI" id="CHEBI:15378"/>
        <dbReference type="ChEBI" id="CHEBI:29999"/>
        <dbReference type="ChEBI" id="CHEBI:30616"/>
        <dbReference type="ChEBI" id="CHEBI:83421"/>
        <dbReference type="ChEBI" id="CHEBI:456216"/>
        <dbReference type="EC" id="2.7.11.1"/>
    </reaction>
</comment>
<keyword evidence="7" id="KW-0597">Phosphoprotein</keyword>
<dbReference type="GO" id="GO:0097528">
    <property type="term" value="P:execution phase of necroptosis"/>
    <property type="evidence" value="ECO:0007669"/>
    <property type="project" value="Ensembl"/>
</dbReference>
<comment type="similarity">
    <text evidence="3">Belongs to the protein kinase superfamily. TKL Ser/Thr protein kinase family.</text>
</comment>
<sequence length="487" mass="53665">MSSVKLWPTGASAVPLVSQEELKKLEFVGKGGFGVVFRAHHRTWNHDVAVKIVNSKKISREVKAMVNLRNENVLLLLGVTEDLQWDFVSGQALVTRFMENGSLAGLLQPECPRPWPLLCRLLQEVVLGMCYLHSLNPPLLHRDLKPSNILLDPELHAKLADFGLSTFQGGSQSGSGSGSRNSGGTLAYLDPELLFDVNLKASKASDVYSFGILVWAVLAGREAELVDKTSLIRETVCDKQSRPPLTELPPDSPETPGLEKLKELMIHCWGSQSENRPSFQDCEPKTNEVYNLVKDKVDAAVSEVKHYLSQHRSSGRNLSAREPSQRGTEMDCPRETMVSEMLDRLHLEEPSGPVPGKCISLSERRAQDTSVGHATPARTSSDPVAGTPQIPHTLPFRGTTPRPVFTETPGPHPQRNQGDGRHGTPWYPWTPPNPMTGPPSLVFNNCSEVQIGNYNSLVVPPRTTASSSAKYDQAQFGRGRGWQPFHK</sequence>
<dbReference type="GeneTree" id="ENSGT00940000160206"/>
<dbReference type="GO" id="GO:0032649">
    <property type="term" value="P:regulation of type II interferon production"/>
    <property type="evidence" value="ECO:0007669"/>
    <property type="project" value="Ensembl"/>
</dbReference>
<evidence type="ECO:0000259" key="24">
    <source>
        <dbReference type="PROSITE" id="PS50011"/>
    </source>
</evidence>
<evidence type="ECO:0000256" key="19">
    <source>
        <dbReference type="ARBA" id="ARBA00079155"/>
    </source>
</evidence>
<evidence type="ECO:0000256" key="4">
    <source>
        <dbReference type="ARBA" id="ARBA00012513"/>
    </source>
</evidence>
<evidence type="ECO:0000256" key="7">
    <source>
        <dbReference type="ARBA" id="ARBA00022553"/>
    </source>
</evidence>
<dbReference type="SMART" id="SM00220">
    <property type="entry name" value="S_TKc"/>
    <property type="match status" value="1"/>
</dbReference>
<dbReference type="PANTHER" id="PTHR44329">
    <property type="entry name" value="SERINE/THREONINE-PROTEIN KINASE TNNI3K-RELATED"/>
    <property type="match status" value="1"/>
</dbReference>
<dbReference type="GO" id="GO:0005829">
    <property type="term" value="C:cytosol"/>
    <property type="evidence" value="ECO:0007669"/>
    <property type="project" value="UniProtKB-SubCell"/>
</dbReference>
<evidence type="ECO:0000256" key="15">
    <source>
        <dbReference type="ARBA" id="ARBA00023242"/>
    </source>
</evidence>
<evidence type="ECO:0000256" key="9">
    <source>
        <dbReference type="ARBA" id="ARBA00022679"/>
    </source>
</evidence>
<evidence type="ECO:0000256" key="18">
    <source>
        <dbReference type="ARBA" id="ARBA00071065"/>
    </source>
</evidence>
<dbReference type="GO" id="GO:0070235">
    <property type="term" value="P:regulation of activation-induced cell death of T cells"/>
    <property type="evidence" value="ECO:0007669"/>
    <property type="project" value="Ensembl"/>
</dbReference>
<dbReference type="FunFam" id="1.10.510.10:FF:000661">
    <property type="entry name" value="Receptor-interacting serine/threonine-protein kinase 3"/>
    <property type="match status" value="1"/>
</dbReference>
<feature type="domain" description="Protein kinase" evidence="24">
    <location>
        <begin position="22"/>
        <end position="290"/>
    </location>
</feature>
<dbReference type="GO" id="GO:2000452">
    <property type="term" value="P:regulation of CD8-positive, alpha-beta cytotoxic T cell extravasation"/>
    <property type="evidence" value="ECO:0007669"/>
    <property type="project" value="Ensembl"/>
</dbReference>
<dbReference type="GO" id="GO:0046006">
    <property type="term" value="P:regulation of activated T cell proliferation"/>
    <property type="evidence" value="ECO:0007669"/>
    <property type="project" value="Ensembl"/>
</dbReference>
<keyword evidence="13 21" id="KW-0067">ATP-binding</keyword>
<dbReference type="GO" id="GO:0038061">
    <property type="term" value="P:non-canonical NF-kappaB signal transduction"/>
    <property type="evidence" value="ECO:0007669"/>
    <property type="project" value="Ensembl"/>
</dbReference>
<dbReference type="GO" id="GO:0070301">
    <property type="term" value="P:cellular response to hydrogen peroxide"/>
    <property type="evidence" value="ECO:0007669"/>
    <property type="project" value="Ensembl"/>
</dbReference>
<evidence type="ECO:0000256" key="13">
    <source>
        <dbReference type="ARBA" id="ARBA00022840"/>
    </source>
</evidence>
<dbReference type="GO" id="GO:0051607">
    <property type="term" value="P:defense response to virus"/>
    <property type="evidence" value="ECO:0007669"/>
    <property type="project" value="Ensembl"/>
</dbReference>
<evidence type="ECO:0000313" key="25">
    <source>
        <dbReference type="Ensembl" id="ENSMSIP00000037372.1"/>
    </source>
</evidence>
<name>A0A8C6IKS3_MUSSI</name>
<dbReference type="GO" id="GO:0072593">
    <property type="term" value="P:reactive oxygen species metabolic process"/>
    <property type="evidence" value="ECO:0007669"/>
    <property type="project" value="Ensembl"/>
</dbReference>
<evidence type="ECO:0000256" key="3">
    <source>
        <dbReference type="ARBA" id="ARBA00005843"/>
    </source>
</evidence>
<dbReference type="GO" id="GO:0032991">
    <property type="term" value="C:protein-containing complex"/>
    <property type="evidence" value="ECO:0007669"/>
    <property type="project" value="Ensembl"/>
</dbReference>
<evidence type="ECO:0000256" key="10">
    <source>
        <dbReference type="ARBA" id="ARBA00022703"/>
    </source>
</evidence>
<dbReference type="PROSITE" id="PS00108">
    <property type="entry name" value="PROTEIN_KINASE_ST"/>
    <property type="match status" value="1"/>
</dbReference>
<dbReference type="GO" id="GO:0044877">
    <property type="term" value="F:protein-containing complex binding"/>
    <property type="evidence" value="ECO:0007669"/>
    <property type="project" value="Ensembl"/>
</dbReference>
<feature type="region of interest" description="Disordered" evidence="23">
    <location>
        <begin position="364"/>
        <end position="402"/>
    </location>
</feature>
<dbReference type="InterPro" id="IPR011009">
    <property type="entry name" value="Kinase-like_dom_sf"/>
</dbReference>
<organism evidence="25 26">
    <name type="scientific">Mus spicilegus</name>
    <name type="common">Mound-building mouse</name>
    <dbReference type="NCBI Taxonomy" id="10103"/>
    <lineage>
        <taxon>Eukaryota</taxon>
        <taxon>Metazoa</taxon>
        <taxon>Chordata</taxon>
        <taxon>Craniata</taxon>
        <taxon>Vertebrata</taxon>
        <taxon>Euteleostomi</taxon>
        <taxon>Mammalia</taxon>
        <taxon>Eutheria</taxon>
        <taxon>Euarchontoglires</taxon>
        <taxon>Glires</taxon>
        <taxon>Rodentia</taxon>
        <taxon>Myomorpha</taxon>
        <taxon>Muroidea</taxon>
        <taxon>Muridae</taxon>
        <taxon>Murinae</taxon>
        <taxon>Mus</taxon>
        <taxon>Mus</taxon>
    </lineage>
</organism>
<accession>A0A8C6IKS3</accession>
<evidence type="ECO:0000256" key="12">
    <source>
        <dbReference type="ARBA" id="ARBA00022777"/>
    </source>
</evidence>
<dbReference type="GO" id="GO:0005524">
    <property type="term" value="F:ATP binding"/>
    <property type="evidence" value="ECO:0007669"/>
    <property type="project" value="UniProtKB-UniRule"/>
</dbReference>
<feature type="binding site" evidence="21">
    <location>
        <position position="51"/>
    </location>
    <ligand>
        <name>ATP</name>
        <dbReference type="ChEBI" id="CHEBI:30616"/>
    </ligand>
</feature>
<keyword evidence="12" id="KW-0418">Kinase</keyword>
<evidence type="ECO:0000313" key="26">
    <source>
        <dbReference type="Proteomes" id="UP000694415"/>
    </source>
</evidence>
<reference evidence="25" key="2">
    <citation type="submission" date="2025-09" db="UniProtKB">
        <authorList>
            <consortium name="Ensembl"/>
        </authorList>
    </citation>
    <scope>IDENTIFICATION</scope>
</reference>
<keyword evidence="8" id="KW-1210">Necrosis</keyword>
<evidence type="ECO:0000256" key="22">
    <source>
        <dbReference type="RuleBase" id="RU000304"/>
    </source>
</evidence>
<keyword evidence="10" id="KW-0053">Apoptosis</keyword>
<feature type="region of interest" description="Disordered" evidence="23">
    <location>
        <begin position="310"/>
        <end position="331"/>
    </location>
</feature>
<keyword evidence="11 21" id="KW-0547">Nucleotide-binding</keyword>
<dbReference type="InterPro" id="IPR000719">
    <property type="entry name" value="Prot_kinase_dom"/>
</dbReference>
<evidence type="ECO:0000256" key="6">
    <source>
        <dbReference type="ARBA" id="ARBA00022527"/>
    </source>
</evidence>
<dbReference type="Proteomes" id="UP000694415">
    <property type="component" value="Unplaced"/>
</dbReference>
<comment type="subcellular location">
    <subcellularLocation>
        <location evidence="2">Cytoplasm</location>
        <location evidence="2">Cytosol</location>
    </subcellularLocation>
    <subcellularLocation>
        <location evidence="1">Nucleus</location>
    </subcellularLocation>
</comment>
<feature type="compositionally biased region" description="Polar residues" evidence="23">
    <location>
        <begin position="368"/>
        <end position="382"/>
    </location>
</feature>
<evidence type="ECO:0000256" key="1">
    <source>
        <dbReference type="ARBA" id="ARBA00004123"/>
    </source>
</evidence>
<dbReference type="GO" id="GO:0048536">
    <property type="term" value="P:spleen development"/>
    <property type="evidence" value="ECO:0007669"/>
    <property type="project" value="Ensembl"/>
</dbReference>
<dbReference type="GO" id="GO:2000379">
    <property type="term" value="P:positive regulation of reactive oxygen species metabolic process"/>
    <property type="evidence" value="ECO:0007669"/>
    <property type="project" value="Ensembl"/>
</dbReference>
<dbReference type="InterPro" id="IPR025735">
    <property type="entry name" value="RHIM"/>
</dbReference>
<dbReference type="PROSITE" id="PS50011">
    <property type="entry name" value="PROTEIN_KINASE_DOM"/>
    <property type="match status" value="1"/>
</dbReference>
<evidence type="ECO:0000256" key="2">
    <source>
        <dbReference type="ARBA" id="ARBA00004514"/>
    </source>
</evidence>
<dbReference type="GO" id="GO:0042802">
    <property type="term" value="F:identical protein binding"/>
    <property type="evidence" value="ECO:0007669"/>
    <property type="project" value="Ensembl"/>
</dbReference>
<dbReference type="GO" id="GO:1990000">
    <property type="term" value="P:amyloid fibril formation"/>
    <property type="evidence" value="ECO:0007669"/>
    <property type="project" value="Ensembl"/>
</dbReference>
<dbReference type="SUPFAM" id="SSF56112">
    <property type="entry name" value="Protein kinase-like (PK-like)"/>
    <property type="match status" value="1"/>
</dbReference>
<dbReference type="GO" id="GO:0048535">
    <property type="term" value="P:lymph node development"/>
    <property type="evidence" value="ECO:0007669"/>
    <property type="project" value="Ensembl"/>
</dbReference>
<evidence type="ECO:0000256" key="16">
    <source>
        <dbReference type="ARBA" id="ARBA00047899"/>
    </source>
</evidence>
<evidence type="ECO:0000256" key="17">
    <source>
        <dbReference type="ARBA" id="ARBA00048679"/>
    </source>
</evidence>
<evidence type="ECO:0000256" key="21">
    <source>
        <dbReference type="PROSITE-ProRule" id="PRU10141"/>
    </source>
</evidence>
<dbReference type="GO" id="GO:0005634">
    <property type="term" value="C:nucleus"/>
    <property type="evidence" value="ECO:0007669"/>
    <property type="project" value="UniProtKB-SubCell"/>
</dbReference>
<keyword evidence="15" id="KW-0539">Nucleus</keyword>
<dbReference type="PANTHER" id="PTHR44329:SF297">
    <property type="entry name" value="RECEPTOR-INTERACTING SERINE_THREONINE-PROTEIN KINASE 3"/>
    <property type="match status" value="1"/>
</dbReference>
<feature type="region of interest" description="Disordered" evidence="23">
    <location>
        <begin position="464"/>
        <end position="487"/>
    </location>
</feature>
<dbReference type="InterPro" id="IPR008271">
    <property type="entry name" value="Ser/Thr_kinase_AS"/>
</dbReference>
<evidence type="ECO:0000256" key="20">
    <source>
        <dbReference type="ARBA" id="ARBA00081897"/>
    </source>
</evidence>
<dbReference type="GO" id="GO:0001914">
    <property type="term" value="P:regulation of T cell mediated cytotoxicity"/>
    <property type="evidence" value="ECO:0007669"/>
    <property type="project" value="Ensembl"/>
</dbReference>
<dbReference type="Gene3D" id="1.10.510.10">
    <property type="entry name" value="Transferase(Phosphotransferase) domain 1"/>
    <property type="match status" value="1"/>
</dbReference>
<dbReference type="GO" id="GO:0033077">
    <property type="term" value="P:T cell differentiation in thymus"/>
    <property type="evidence" value="ECO:0007669"/>
    <property type="project" value="Ensembl"/>
</dbReference>
<dbReference type="GO" id="GO:0004706">
    <property type="term" value="F:JUN kinase kinase kinase activity"/>
    <property type="evidence" value="ECO:0007669"/>
    <property type="project" value="TreeGrafter"/>
</dbReference>
<keyword evidence="5" id="KW-0963">Cytoplasm</keyword>
<keyword evidence="6 22" id="KW-0723">Serine/threonine-protein kinase</keyword>
<reference evidence="25" key="1">
    <citation type="submission" date="2025-08" db="UniProtKB">
        <authorList>
            <consortium name="Ensembl"/>
        </authorList>
    </citation>
    <scope>IDENTIFICATION</scope>
</reference>
<dbReference type="GO" id="GO:0006915">
    <property type="term" value="P:apoptotic process"/>
    <property type="evidence" value="ECO:0007669"/>
    <property type="project" value="UniProtKB-KW"/>
</dbReference>
<dbReference type="GO" id="GO:0048538">
    <property type="term" value="P:thymus development"/>
    <property type="evidence" value="ECO:0007669"/>
    <property type="project" value="Ensembl"/>
</dbReference>
<dbReference type="GO" id="GO:2001244">
    <property type="term" value="P:positive regulation of intrinsic apoptotic signaling pathway"/>
    <property type="evidence" value="ECO:0007669"/>
    <property type="project" value="Ensembl"/>
</dbReference>
<proteinExistence type="inferred from homology"/>
<keyword evidence="9" id="KW-0808">Transferase</keyword>